<dbReference type="AlphaFoldDB" id="A0A255YUE5"/>
<dbReference type="Proteomes" id="UP000216998">
    <property type="component" value="Unassembled WGS sequence"/>
</dbReference>
<dbReference type="InterPro" id="IPR038573">
    <property type="entry name" value="BrnT_sf"/>
</dbReference>
<dbReference type="Gene3D" id="3.10.450.530">
    <property type="entry name" value="Ribonuclease toxin, BrnT, of type II toxin-antitoxin system"/>
    <property type="match status" value="1"/>
</dbReference>
<protein>
    <recommendedName>
        <fullName evidence="3">BrnT family toxin</fullName>
    </recommendedName>
</protein>
<keyword evidence="2" id="KW-1185">Reference proteome</keyword>
<evidence type="ECO:0000313" key="2">
    <source>
        <dbReference type="Proteomes" id="UP000216998"/>
    </source>
</evidence>
<evidence type="ECO:0008006" key="3">
    <source>
        <dbReference type="Google" id="ProtNLM"/>
    </source>
</evidence>
<comment type="caution">
    <text evidence="1">The sequence shown here is derived from an EMBL/GenBank/DDBJ whole genome shotgun (WGS) entry which is preliminary data.</text>
</comment>
<dbReference type="OrthoDB" id="9798158at2"/>
<gene>
    <name evidence="1" type="ORF">CHU95_19060</name>
</gene>
<accession>A0A255YUE5</accession>
<dbReference type="InterPro" id="IPR007460">
    <property type="entry name" value="BrnT_toxin"/>
</dbReference>
<evidence type="ECO:0000313" key="1">
    <source>
        <dbReference type="EMBL" id="OYQ32843.1"/>
    </source>
</evidence>
<dbReference type="Pfam" id="PF04365">
    <property type="entry name" value="BrnT_toxin"/>
    <property type="match status" value="1"/>
</dbReference>
<reference evidence="1 2" key="1">
    <citation type="submission" date="2017-07" db="EMBL/GenBank/DDBJ databases">
        <title>Niveispirillum cyanobacteriorum sp. nov., isolated from cyanobacterial aggregates in a eutrophic lake.</title>
        <authorList>
            <person name="Cai H."/>
        </authorList>
    </citation>
    <scope>NUCLEOTIDE SEQUENCE [LARGE SCALE GENOMIC DNA]</scope>
    <source>
        <strain evidence="2">TH1-14</strain>
    </source>
</reference>
<dbReference type="EMBL" id="NOXU01000031">
    <property type="protein sequence ID" value="OYQ32843.1"/>
    <property type="molecule type" value="Genomic_DNA"/>
</dbReference>
<proteinExistence type="predicted"/>
<name>A0A255YUE5_9PROT</name>
<organism evidence="1 2">
    <name type="scientific">Niveispirillum lacus</name>
    <dbReference type="NCBI Taxonomy" id="1981099"/>
    <lineage>
        <taxon>Bacteria</taxon>
        <taxon>Pseudomonadati</taxon>
        <taxon>Pseudomonadota</taxon>
        <taxon>Alphaproteobacteria</taxon>
        <taxon>Rhodospirillales</taxon>
        <taxon>Azospirillaceae</taxon>
        <taxon>Niveispirillum</taxon>
    </lineage>
</organism>
<sequence length="99" mass="11413">MPPAFEWDENKRAANIAKHKVDFAWALYIWDQPTFDRPDRRQDYGEERFVTYGVVADLVLAVVWTPRGDAIRLISARKANEDERKAYYAAVAGPEPDLT</sequence>
<dbReference type="RefSeq" id="WP_094457875.1">
    <property type="nucleotide sequence ID" value="NZ_NOXU01000031.1"/>
</dbReference>